<feature type="compositionally biased region" description="Basic and acidic residues" evidence="1">
    <location>
        <begin position="85"/>
        <end position="102"/>
    </location>
</feature>
<gene>
    <name evidence="2" type="ORF">OPV22_004297</name>
</gene>
<accession>A0AAV8S3C8</accession>
<dbReference type="Proteomes" id="UP001222027">
    <property type="component" value="Unassembled WGS sequence"/>
</dbReference>
<name>A0AAV8S3C8_ENSVE</name>
<reference evidence="2 3" key="1">
    <citation type="submission" date="2022-12" db="EMBL/GenBank/DDBJ databases">
        <title>Chromosome-scale assembly of the Ensete ventricosum genome.</title>
        <authorList>
            <person name="Dussert Y."/>
            <person name="Stocks J."/>
            <person name="Wendawek A."/>
            <person name="Woldeyes F."/>
            <person name="Nichols R.A."/>
            <person name="Borrell J.S."/>
        </authorList>
    </citation>
    <scope>NUCLEOTIDE SEQUENCE [LARGE SCALE GENOMIC DNA]</scope>
    <source>
        <strain evidence="3">cv. Maze</strain>
        <tissue evidence="2">Seeds</tissue>
    </source>
</reference>
<proteinExistence type="predicted"/>
<evidence type="ECO:0000256" key="1">
    <source>
        <dbReference type="SAM" id="MobiDB-lite"/>
    </source>
</evidence>
<sequence length="150" mass="16723">MGSDSPPASFTQLPSKAIVPLPGMWMNESAANHIPWPPTHGWTEGSSLCRSHGKPHHRQNPGNQLRKRRRHGDGSAGPNPLWARKAGDQKEGKNGGDRKGHETTLGSTVRCVELLQRFNSCLCSLPQSHLLKPLIHHEQEEDKQHDDVKW</sequence>
<keyword evidence="3" id="KW-1185">Reference proteome</keyword>
<comment type="caution">
    <text evidence="2">The sequence shown here is derived from an EMBL/GenBank/DDBJ whole genome shotgun (WGS) entry which is preliminary data.</text>
</comment>
<protein>
    <submittedName>
        <fullName evidence="2">Uncharacterized protein</fullName>
    </submittedName>
</protein>
<evidence type="ECO:0000313" key="2">
    <source>
        <dbReference type="EMBL" id="KAJ8513863.1"/>
    </source>
</evidence>
<dbReference type="EMBL" id="JAQQAF010000001">
    <property type="protein sequence ID" value="KAJ8513863.1"/>
    <property type="molecule type" value="Genomic_DNA"/>
</dbReference>
<feature type="region of interest" description="Disordered" evidence="1">
    <location>
        <begin position="37"/>
        <end position="105"/>
    </location>
</feature>
<dbReference type="AlphaFoldDB" id="A0AAV8S3C8"/>
<organism evidence="2 3">
    <name type="scientific">Ensete ventricosum</name>
    <name type="common">Abyssinian banana</name>
    <name type="synonym">Musa ensete</name>
    <dbReference type="NCBI Taxonomy" id="4639"/>
    <lineage>
        <taxon>Eukaryota</taxon>
        <taxon>Viridiplantae</taxon>
        <taxon>Streptophyta</taxon>
        <taxon>Embryophyta</taxon>
        <taxon>Tracheophyta</taxon>
        <taxon>Spermatophyta</taxon>
        <taxon>Magnoliopsida</taxon>
        <taxon>Liliopsida</taxon>
        <taxon>Zingiberales</taxon>
        <taxon>Musaceae</taxon>
        <taxon>Ensete</taxon>
    </lineage>
</organism>
<evidence type="ECO:0000313" key="3">
    <source>
        <dbReference type="Proteomes" id="UP001222027"/>
    </source>
</evidence>
<feature type="compositionally biased region" description="Basic residues" evidence="1">
    <location>
        <begin position="51"/>
        <end position="71"/>
    </location>
</feature>